<feature type="transmembrane region" description="Helical" evidence="6">
    <location>
        <begin position="64"/>
        <end position="85"/>
    </location>
</feature>
<protein>
    <recommendedName>
        <fullName evidence="6">Reticulon-like protein</fullName>
    </recommendedName>
</protein>
<evidence type="ECO:0000256" key="2">
    <source>
        <dbReference type="ARBA" id="ARBA00022692"/>
    </source>
</evidence>
<dbReference type="Pfam" id="PF02453">
    <property type="entry name" value="Reticulon"/>
    <property type="match status" value="1"/>
</dbReference>
<gene>
    <name evidence="8" type="ORF">CJ030_MR5G022124</name>
</gene>
<proteinExistence type="predicted"/>
<dbReference type="InterPro" id="IPR045064">
    <property type="entry name" value="Reticulon-like"/>
</dbReference>
<dbReference type="GO" id="GO:0009617">
    <property type="term" value="P:response to bacterium"/>
    <property type="evidence" value="ECO:0007669"/>
    <property type="project" value="InterPro"/>
</dbReference>
<keyword evidence="5 6" id="KW-0472">Membrane</keyword>
<keyword evidence="4 6" id="KW-1133">Transmembrane helix</keyword>
<dbReference type="AlphaFoldDB" id="A0A6A1VPQ7"/>
<organism evidence="8 9">
    <name type="scientific">Morella rubra</name>
    <name type="common">Chinese bayberry</name>
    <dbReference type="NCBI Taxonomy" id="262757"/>
    <lineage>
        <taxon>Eukaryota</taxon>
        <taxon>Viridiplantae</taxon>
        <taxon>Streptophyta</taxon>
        <taxon>Embryophyta</taxon>
        <taxon>Tracheophyta</taxon>
        <taxon>Spermatophyta</taxon>
        <taxon>Magnoliopsida</taxon>
        <taxon>eudicotyledons</taxon>
        <taxon>Gunneridae</taxon>
        <taxon>Pentapetalae</taxon>
        <taxon>rosids</taxon>
        <taxon>fabids</taxon>
        <taxon>Fagales</taxon>
        <taxon>Myricaceae</taxon>
        <taxon>Morella</taxon>
    </lineage>
</organism>
<evidence type="ECO:0000313" key="8">
    <source>
        <dbReference type="EMBL" id="KAB1214675.1"/>
    </source>
</evidence>
<evidence type="ECO:0000256" key="5">
    <source>
        <dbReference type="ARBA" id="ARBA00023136"/>
    </source>
</evidence>
<dbReference type="PANTHER" id="PTHR10994">
    <property type="entry name" value="RETICULON"/>
    <property type="match status" value="1"/>
</dbReference>
<sequence length="196" mass="22732">MSTTLESSLPTSVMAHGYVLCFGTDAVRDIILWRRKKESVAVLLISTAIWLLMEVYQFNSITVISWAAMVVIVALFLWANILKFLGKDSPDTSGLEIPEQTAIEMANRIRASIEEGIRWMFRVISLERIMSLSSGVVLGMTVPVIYTKYEDKINRFWEWVRMQCRRFYDMVDEKVVKNVKNRVIKRKEVTEEKKVE</sequence>
<reference evidence="8 9" key="1">
    <citation type="journal article" date="2019" name="Plant Biotechnol. J.">
        <title>The red bayberry genome and genetic basis of sex determination.</title>
        <authorList>
            <person name="Jia H.M."/>
            <person name="Jia H.J."/>
            <person name="Cai Q.L."/>
            <person name="Wang Y."/>
            <person name="Zhao H.B."/>
            <person name="Yang W.F."/>
            <person name="Wang G.Y."/>
            <person name="Li Y.H."/>
            <person name="Zhan D.L."/>
            <person name="Shen Y.T."/>
            <person name="Niu Q.F."/>
            <person name="Chang L."/>
            <person name="Qiu J."/>
            <person name="Zhao L."/>
            <person name="Xie H.B."/>
            <person name="Fu W.Y."/>
            <person name="Jin J."/>
            <person name="Li X.W."/>
            <person name="Jiao Y."/>
            <person name="Zhou C.C."/>
            <person name="Tu T."/>
            <person name="Chai C.Y."/>
            <person name="Gao J.L."/>
            <person name="Fan L.J."/>
            <person name="van de Weg E."/>
            <person name="Wang J.Y."/>
            <person name="Gao Z.S."/>
        </authorList>
    </citation>
    <scope>NUCLEOTIDE SEQUENCE [LARGE SCALE GENOMIC DNA]</scope>
    <source>
        <tissue evidence="8">Leaves</tissue>
    </source>
</reference>
<dbReference type="OrthoDB" id="567788at2759"/>
<name>A0A6A1VPQ7_9ROSI</name>
<dbReference type="PROSITE" id="PS50845">
    <property type="entry name" value="RETICULON"/>
    <property type="match status" value="1"/>
</dbReference>
<dbReference type="EMBL" id="RXIC02000023">
    <property type="protein sequence ID" value="KAB1214675.1"/>
    <property type="molecule type" value="Genomic_DNA"/>
</dbReference>
<evidence type="ECO:0000256" key="3">
    <source>
        <dbReference type="ARBA" id="ARBA00022824"/>
    </source>
</evidence>
<dbReference type="InterPro" id="IPR003388">
    <property type="entry name" value="Reticulon"/>
</dbReference>
<comment type="caution">
    <text evidence="8">The sequence shown here is derived from an EMBL/GenBank/DDBJ whole genome shotgun (WGS) entry which is preliminary data.</text>
</comment>
<keyword evidence="3 6" id="KW-0256">Endoplasmic reticulum</keyword>
<evidence type="ECO:0000256" key="6">
    <source>
        <dbReference type="RuleBase" id="RU363132"/>
    </source>
</evidence>
<dbReference type="Proteomes" id="UP000516437">
    <property type="component" value="Chromosome 5"/>
</dbReference>
<accession>A0A6A1VPQ7</accession>
<feature type="domain" description="Reticulon" evidence="7">
    <location>
        <begin position="27"/>
        <end position="196"/>
    </location>
</feature>
<feature type="transmembrane region" description="Helical" evidence="6">
    <location>
        <begin position="40"/>
        <end position="58"/>
    </location>
</feature>
<evidence type="ECO:0000256" key="4">
    <source>
        <dbReference type="ARBA" id="ARBA00022989"/>
    </source>
</evidence>
<dbReference type="PANTHER" id="PTHR10994:SF145">
    <property type="entry name" value="RETICULON-LIKE PROTEIN B13"/>
    <property type="match status" value="1"/>
</dbReference>
<keyword evidence="9" id="KW-1185">Reference proteome</keyword>
<evidence type="ECO:0000256" key="1">
    <source>
        <dbReference type="ARBA" id="ARBA00004477"/>
    </source>
</evidence>
<dbReference type="GO" id="GO:0005789">
    <property type="term" value="C:endoplasmic reticulum membrane"/>
    <property type="evidence" value="ECO:0007669"/>
    <property type="project" value="UniProtKB-SubCell"/>
</dbReference>
<evidence type="ECO:0000313" key="9">
    <source>
        <dbReference type="Proteomes" id="UP000516437"/>
    </source>
</evidence>
<keyword evidence="2 6" id="KW-0812">Transmembrane</keyword>
<evidence type="ECO:0000259" key="7">
    <source>
        <dbReference type="PROSITE" id="PS50845"/>
    </source>
</evidence>
<comment type="subcellular location">
    <subcellularLocation>
        <location evidence="1 6">Endoplasmic reticulum membrane</location>
        <topology evidence="1 6">Multi-pass membrane protein</topology>
    </subcellularLocation>
</comment>